<proteinExistence type="predicted"/>
<dbReference type="GO" id="GO:0003677">
    <property type="term" value="F:DNA binding"/>
    <property type="evidence" value="ECO:0007669"/>
    <property type="project" value="UniProtKB-KW"/>
</dbReference>
<reference evidence="5" key="2">
    <citation type="journal article" date="2013" name="PLoS ONE">
        <title>A Gene Expression Study of the Activities of Aromatic Ring-Cleavage Dioxygenases in Mycobacterium gilvum PYR-GCK to Changes in Salinity and pH during Pyrene Degradation.</title>
        <authorList>
            <person name="Badejo A.C."/>
            <person name="Badejo A.O."/>
            <person name="Shin K.H."/>
            <person name="Chai Y.G."/>
        </authorList>
    </citation>
    <scope>NUCLEOTIDE SEQUENCE [LARGE SCALE GENOMIC DNA]</scope>
    <source>
        <strain evidence="5">PYR-GCK</strain>
    </source>
</reference>
<dbReference type="SMART" id="SM00421">
    <property type="entry name" value="HTH_LUXR"/>
    <property type="match status" value="1"/>
</dbReference>
<dbReference type="InterPro" id="IPR016032">
    <property type="entry name" value="Sig_transdc_resp-reg_C-effctor"/>
</dbReference>
<evidence type="ECO:0000256" key="1">
    <source>
        <dbReference type="ARBA" id="ARBA00023015"/>
    </source>
</evidence>
<evidence type="ECO:0000256" key="3">
    <source>
        <dbReference type="ARBA" id="ARBA00023163"/>
    </source>
</evidence>
<dbReference type="AlphaFoldDB" id="A4T7D2"/>
<dbReference type="STRING" id="350054.Mflv_1688"/>
<dbReference type="PANTHER" id="PTHR44688:SF16">
    <property type="entry name" value="DNA-BINDING TRANSCRIPTIONAL ACTIVATOR DEVR_DOSR"/>
    <property type="match status" value="1"/>
</dbReference>
<dbReference type="CDD" id="cd06170">
    <property type="entry name" value="LuxR_C_like"/>
    <property type="match status" value="1"/>
</dbReference>
<dbReference type="GO" id="GO:0006355">
    <property type="term" value="P:regulation of DNA-templated transcription"/>
    <property type="evidence" value="ECO:0007669"/>
    <property type="project" value="InterPro"/>
</dbReference>
<dbReference type="Pfam" id="PF00196">
    <property type="entry name" value="GerE"/>
    <property type="match status" value="1"/>
</dbReference>
<dbReference type="PROSITE" id="PS50043">
    <property type="entry name" value="HTH_LUXR_2"/>
    <property type="match status" value="1"/>
</dbReference>
<evidence type="ECO:0000259" key="4">
    <source>
        <dbReference type="PROSITE" id="PS50043"/>
    </source>
</evidence>
<name>A4T7D2_MYCGI</name>
<dbReference type="SUPFAM" id="SSF46894">
    <property type="entry name" value="C-terminal effector domain of the bipartite response regulators"/>
    <property type="match status" value="1"/>
</dbReference>
<dbReference type="HOGENOM" id="CLU_717320_0_0_11"/>
<sequence>MNGPSRSPWEESPISAFRFRHRLDSETFPKHGLPMMTSRKRGDVGGTPMAGIYGDVLGSASSMETRAHDLLDVLASRADSSASAICLWDPIQRCHVGVANREYPDQVMDHFNSWFVDNDPLFDAMRVHGLGALRWRDFPDYRRGYSVNNVFRPAGFDEGLSARLVTTDGTYVGTIHVNCDDARFPSDEDVAEINALRVQMADQLDFSVRPRMVSELIAPDAQAWAVDEAGRAHLLRLGDSFDSALDPVVVNEIAVAFRAPGFTVQPEVLRYHDGSSWLHVRRIATSSRYRGDSLCGVLLVTRTGLPMGITPRELDALTLAVCGLTNGQIAAQLFISARTAGHHLESASAKLGAPNRAACASHAVALGLLSAEVLRDLGVRHSVAV</sequence>
<dbReference type="eggNOG" id="COG2197">
    <property type="taxonomic scope" value="Bacteria"/>
</dbReference>
<keyword evidence="1" id="KW-0805">Transcription regulation</keyword>
<evidence type="ECO:0000256" key="2">
    <source>
        <dbReference type="ARBA" id="ARBA00023125"/>
    </source>
</evidence>
<dbReference type="EMBL" id="CP000656">
    <property type="protein sequence ID" value="ABP44170.1"/>
    <property type="molecule type" value="Genomic_DNA"/>
</dbReference>
<dbReference type="PRINTS" id="PR00038">
    <property type="entry name" value="HTHLUXR"/>
</dbReference>
<organism evidence="5">
    <name type="scientific">Mycolicibacterium gilvum (strain PYR-GCK)</name>
    <name type="common">Mycobacterium gilvum (strain PYR-GCK)</name>
    <dbReference type="NCBI Taxonomy" id="350054"/>
    <lineage>
        <taxon>Bacteria</taxon>
        <taxon>Bacillati</taxon>
        <taxon>Actinomycetota</taxon>
        <taxon>Actinomycetes</taxon>
        <taxon>Mycobacteriales</taxon>
        <taxon>Mycobacteriaceae</taxon>
        <taxon>Mycolicibacterium</taxon>
    </lineage>
</organism>
<reference evidence="5" key="1">
    <citation type="submission" date="2007-04" db="EMBL/GenBank/DDBJ databases">
        <authorList>
            <consortium name="US DOE Joint Genome Institute"/>
            <person name="Copeland A."/>
            <person name="Lucas S."/>
            <person name="Lapidus A."/>
            <person name="Barry K."/>
            <person name="Detter J.C."/>
            <person name="Glavina del Rio T."/>
            <person name="Hammon N."/>
            <person name="Israni S."/>
            <person name="Dalin E."/>
            <person name="Tice H."/>
            <person name="Pitluck S."/>
            <person name="Chain P."/>
            <person name="Malfatti S."/>
            <person name="Shin M."/>
            <person name="Vergez L."/>
            <person name="Schmutz J."/>
            <person name="Larimer F."/>
            <person name="Land M."/>
            <person name="Hauser L."/>
            <person name="Kyrpides N."/>
            <person name="Mikhailova N."/>
            <person name="Miller C."/>
            <person name="Richardson P."/>
        </authorList>
    </citation>
    <scope>NUCLEOTIDE SEQUENCE</scope>
    <source>
        <strain evidence="5">PYR-GCK</strain>
    </source>
</reference>
<gene>
    <name evidence="5" type="ordered locus">Mflv_1688</name>
</gene>
<keyword evidence="3" id="KW-0804">Transcription</keyword>
<dbReference type="KEGG" id="mgi:Mflv_1688"/>
<dbReference type="Gene3D" id="1.10.10.10">
    <property type="entry name" value="Winged helix-like DNA-binding domain superfamily/Winged helix DNA-binding domain"/>
    <property type="match status" value="1"/>
</dbReference>
<dbReference type="InterPro" id="IPR000792">
    <property type="entry name" value="Tscrpt_reg_LuxR_C"/>
</dbReference>
<dbReference type="InterPro" id="IPR036388">
    <property type="entry name" value="WH-like_DNA-bd_sf"/>
</dbReference>
<dbReference type="PANTHER" id="PTHR44688">
    <property type="entry name" value="DNA-BINDING TRANSCRIPTIONAL ACTIVATOR DEVR_DOSR"/>
    <property type="match status" value="1"/>
</dbReference>
<feature type="domain" description="HTH luxR-type" evidence="4">
    <location>
        <begin position="301"/>
        <end position="367"/>
    </location>
</feature>
<accession>A4T7D2</accession>
<protein>
    <submittedName>
        <fullName evidence="5">Response regulator receiver protein</fullName>
    </submittedName>
</protein>
<evidence type="ECO:0000313" key="5">
    <source>
        <dbReference type="EMBL" id="ABP44170.1"/>
    </source>
</evidence>
<keyword evidence="2" id="KW-0238">DNA-binding</keyword>